<dbReference type="EMBL" id="AJLR01000004">
    <property type="protein sequence ID" value="EKN71228.1"/>
    <property type="molecule type" value="Genomic_DNA"/>
</dbReference>
<dbReference type="AlphaFoldDB" id="K6DSK6"/>
<dbReference type="GeneID" id="89469099"/>
<organism evidence="3 4">
    <name type="scientific">Schinkia azotoformans LMG 9581</name>
    <dbReference type="NCBI Taxonomy" id="1131731"/>
    <lineage>
        <taxon>Bacteria</taxon>
        <taxon>Bacillati</taxon>
        <taxon>Bacillota</taxon>
        <taxon>Bacilli</taxon>
        <taxon>Bacillales</taxon>
        <taxon>Bacillaceae</taxon>
        <taxon>Calidifontibacillus/Schinkia group</taxon>
        <taxon>Schinkia</taxon>
    </lineage>
</organism>
<gene>
    <name evidence="3" type="ORF">BAZO_00375</name>
</gene>
<proteinExistence type="predicted"/>
<dbReference type="RefSeq" id="WP_003329235.1">
    <property type="nucleotide sequence ID" value="NZ_AJLR01000004.1"/>
</dbReference>
<feature type="region of interest" description="Disordered" evidence="1">
    <location>
        <begin position="76"/>
        <end position="154"/>
    </location>
</feature>
<reference evidence="3 4" key="1">
    <citation type="journal article" date="2012" name="Front. Microbiol.">
        <title>Redundancy and modularity in membrane-associated dissimilatory nitrate reduction in Bacillus.</title>
        <authorList>
            <person name="Heylen K."/>
            <person name="Keltjens J."/>
        </authorList>
    </citation>
    <scope>NUCLEOTIDE SEQUENCE [LARGE SCALE GENOMIC DNA]</scope>
    <source>
        <strain evidence="3 4">LMG 9581</strain>
    </source>
</reference>
<evidence type="ECO:0000313" key="3">
    <source>
        <dbReference type="EMBL" id="EKN71228.1"/>
    </source>
</evidence>
<evidence type="ECO:0000313" key="4">
    <source>
        <dbReference type="Proteomes" id="UP000006315"/>
    </source>
</evidence>
<keyword evidence="2" id="KW-0732">Signal</keyword>
<feature type="compositionally biased region" description="Low complexity" evidence="1">
    <location>
        <begin position="76"/>
        <end position="94"/>
    </location>
</feature>
<comment type="caution">
    <text evidence="3">The sequence shown here is derived from an EMBL/GenBank/DDBJ whole genome shotgun (WGS) entry which is preliminary data.</text>
</comment>
<feature type="compositionally biased region" description="Basic and acidic residues" evidence="1">
    <location>
        <begin position="117"/>
        <end position="129"/>
    </location>
</feature>
<sequence length="154" mass="16995">MKKSLIFVTSSLLSVGLLAGCGANDNNNDNNGNGTTGVNYKNRGVNTENVRYNWNDRLAPDDVRYDYRNNNNGIFDNNRNGNNGFGTYNNNYRNGDPDLVDVDYDNAEPDPGEEPNEDRNPLIKGRNDDNDGVFNNNRGINGNGNGVGGNMRTR</sequence>
<feature type="chain" id="PRO_5038387100" description="Lipoprotein" evidence="2">
    <location>
        <begin position="20"/>
        <end position="154"/>
    </location>
</feature>
<evidence type="ECO:0000256" key="2">
    <source>
        <dbReference type="SAM" id="SignalP"/>
    </source>
</evidence>
<evidence type="ECO:0000256" key="1">
    <source>
        <dbReference type="SAM" id="MobiDB-lite"/>
    </source>
</evidence>
<feature type="compositionally biased region" description="Acidic residues" evidence="1">
    <location>
        <begin position="98"/>
        <end position="116"/>
    </location>
</feature>
<dbReference type="PROSITE" id="PS51257">
    <property type="entry name" value="PROKAR_LIPOPROTEIN"/>
    <property type="match status" value="1"/>
</dbReference>
<feature type="compositionally biased region" description="Gly residues" evidence="1">
    <location>
        <begin position="141"/>
        <end position="154"/>
    </location>
</feature>
<dbReference type="Proteomes" id="UP000006315">
    <property type="component" value="Unassembled WGS sequence"/>
</dbReference>
<keyword evidence="4" id="KW-1185">Reference proteome</keyword>
<accession>K6DSK6</accession>
<dbReference type="PATRIC" id="fig|1131731.3.peg.76"/>
<feature type="signal peptide" evidence="2">
    <location>
        <begin position="1"/>
        <end position="19"/>
    </location>
</feature>
<evidence type="ECO:0008006" key="5">
    <source>
        <dbReference type="Google" id="ProtNLM"/>
    </source>
</evidence>
<name>K6DSK6_SCHAZ</name>
<protein>
    <recommendedName>
        <fullName evidence="5">Lipoprotein</fullName>
    </recommendedName>
</protein>